<dbReference type="Proteomes" id="UP000307173">
    <property type="component" value="Unassembled WGS sequence"/>
</dbReference>
<proteinExistence type="inferred from homology"/>
<dbReference type="Gene3D" id="3.40.50.1820">
    <property type="entry name" value="alpha/beta hydrolase"/>
    <property type="match status" value="1"/>
</dbReference>
<protein>
    <recommendedName>
        <fullName evidence="3">AB hydrolase-1 domain-containing protein</fullName>
    </recommendedName>
</protein>
<keyword evidence="2" id="KW-0378">Hydrolase</keyword>
<sequence>MICCRTFGIKLLSSERARLIHTITAKPGLEALSYDLITQTDTYDEAIPPIIFLHGLLGCKRNNRSAARQLSSLLRTPVIVPDLRNHGTSFHSLEMNYEVMSDDMTKLINHLPPNIPKNRGFIMMGHSMGAKVAMIHALRYPDLVKGVISIDNPPYANSHASFITFEILHLLTHFTFKCLKQHPEWSLKQLSEYLTKWVEPNPLIVNYFVSNLEMKNGKIREKSALRILNESYEEVVQWYLKNFGDIEQFAGQANVPPLLLIRATYSEFVGADVHKHAIAKYFPQYEIQDINTSHWVVTDDTKGFIKLVKNWVYKTFKE</sequence>
<dbReference type="Pfam" id="PF00561">
    <property type="entry name" value="Abhydrolase_1"/>
    <property type="match status" value="1"/>
</dbReference>
<dbReference type="InterPro" id="IPR029058">
    <property type="entry name" value="AB_hydrolase_fold"/>
</dbReference>
<organism evidence="4 5">
    <name type="scientific">Pichia inconspicua</name>
    <dbReference type="NCBI Taxonomy" id="52247"/>
    <lineage>
        <taxon>Eukaryota</taxon>
        <taxon>Fungi</taxon>
        <taxon>Dikarya</taxon>
        <taxon>Ascomycota</taxon>
        <taxon>Saccharomycotina</taxon>
        <taxon>Pichiomycetes</taxon>
        <taxon>Pichiales</taxon>
        <taxon>Pichiaceae</taxon>
        <taxon>Pichia</taxon>
    </lineage>
</organism>
<dbReference type="InterPro" id="IPR000073">
    <property type="entry name" value="AB_hydrolase_1"/>
</dbReference>
<dbReference type="GO" id="GO:0052689">
    <property type="term" value="F:carboxylic ester hydrolase activity"/>
    <property type="evidence" value="ECO:0007669"/>
    <property type="project" value="TreeGrafter"/>
</dbReference>
<dbReference type="STRING" id="52247.A0A4T0WWC6"/>
<comment type="caution">
    <text evidence="4">The sequence shown here is derived from an EMBL/GenBank/DDBJ whole genome shotgun (WGS) entry which is preliminary data.</text>
</comment>
<feature type="domain" description="AB hydrolase-1" evidence="3">
    <location>
        <begin position="48"/>
        <end position="298"/>
    </location>
</feature>
<evidence type="ECO:0000313" key="5">
    <source>
        <dbReference type="Proteomes" id="UP000307173"/>
    </source>
</evidence>
<accession>A0A4T0WWC6</accession>
<comment type="similarity">
    <text evidence="1">Belongs to the AB hydrolase superfamily.</text>
</comment>
<keyword evidence="5" id="KW-1185">Reference proteome</keyword>
<dbReference type="SUPFAM" id="SSF53474">
    <property type="entry name" value="alpha/beta-Hydrolases"/>
    <property type="match status" value="1"/>
</dbReference>
<dbReference type="AlphaFoldDB" id="A0A4T0WWC6"/>
<dbReference type="PANTHER" id="PTHR46118:SF4">
    <property type="entry name" value="PROTEIN ABHD11"/>
    <property type="match status" value="1"/>
</dbReference>
<evidence type="ECO:0000313" key="4">
    <source>
        <dbReference type="EMBL" id="TID15445.1"/>
    </source>
</evidence>
<evidence type="ECO:0000256" key="2">
    <source>
        <dbReference type="ARBA" id="ARBA00022801"/>
    </source>
</evidence>
<reference evidence="4 5" key="1">
    <citation type="journal article" date="2019" name="Front. Genet.">
        <title>Whole-Genome Sequencing of the Opportunistic Yeast Pathogen Candida inconspicua Uncovers Its Hybrid Origin.</title>
        <authorList>
            <person name="Mixao V."/>
            <person name="Hansen A.P."/>
            <person name="Saus E."/>
            <person name="Boekhout T."/>
            <person name="Lass-Florl C."/>
            <person name="Gabaldon T."/>
        </authorList>
    </citation>
    <scope>NUCLEOTIDE SEQUENCE [LARGE SCALE GENOMIC DNA]</scope>
    <source>
        <strain evidence="4 5">CBS 180</strain>
    </source>
</reference>
<dbReference type="PANTHER" id="PTHR46118">
    <property type="entry name" value="PROTEIN ABHD11"/>
    <property type="match status" value="1"/>
</dbReference>
<evidence type="ECO:0000259" key="3">
    <source>
        <dbReference type="Pfam" id="PF00561"/>
    </source>
</evidence>
<gene>
    <name evidence="4" type="ORF">CANINC_004411</name>
</gene>
<name>A0A4T0WWC6_9ASCO</name>
<dbReference type="EMBL" id="SELW01000653">
    <property type="protein sequence ID" value="TID15445.1"/>
    <property type="molecule type" value="Genomic_DNA"/>
</dbReference>
<evidence type="ECO:0000256" key="1">
    <source>
        <dbReference type="ARBA" id="ARBA00008645"/>
    </source>
</evidence>
<dbReference type="OrthoDB" id="8119704at2759"/>